<feature type="compositionally biased region" description="Polar residues" evidence="5">
    <location>
        <begin position="120"/>
        <end position="138"/>
    </location>
</feature>
<dbReference type="AlphaFoldDB" id="A0A9P4I2M9"/>
<sequence>MASNHVHTDEHHQAAGQQSSNMFANPDLNDYNAAFPLAHHPEQPYGAGWNYAQAAFDAPRNSNQVHPTWQAQHQSGLRPSTFDPNASNIYGRTFSNSPAPYNNTSFANHGNMPHHFQQQAVDPSLVSTSTPDNANFDMSMSPYATPGTQSSTVAPQALQSGQPAFSASASPAPGYQRPDGAPQQPGYSQGGPPAAAPLDKFNPPRAPSGVRSGNFIVTDMDALTAATNSRPFHNFLALGESSIEFNVAKSKIAKSSKKASKTATPKAPRPKASSGSARSPKMFKEEPTDSSSETESSSDDSDYESSEDEVPEPSPLPSARPQQPLPAVRYDIIKAAWRPKNKPVFAESIRAGLKDLWEVVRTIRDRWKMDQSAVKQAEEMKKEGELPLLKERVNNQREMMDTAIKSTLEYGHPDILRVLGGNMSFLFVSYQFLADRIKENEYNDGFSKTILELLSRCENITTEGLEKTKLDTALKRYLKRGDEKSKRIAQGIFDGAAAHSKERAEAAKVAKPEARKDPEAKPVEVAGVKRPLSGNAPSSQPLKKMSSSTVGTSAGAVSAKVAPSGLKRPTLAAAGVAKAAPSTAAAAGAAGKAKMVAKPSILAGLQSASKRPGASTAQKAVPAKKPAAHSAPKFSFAETMANLTKPKSPPPKAKAESKAPPETEEEKAKRLHKESRRHLRVRWKDNETADNELTSVRYFTHAPEEEIGHDESMVRDVSDVGGEGRMFKQHKDMMDVEDDDERQLEETRRPFFTPSLIDFSVVDKDERERNYEPFGGGVRKPDSPEKALQEQHESKTLLVVYTHPSDIPPCPKEPPQEEAAQAANLTPFGTPPDHILQRAASFTAPTAAPMPASGTSGPQDISALLSLLGSAQQQQQPQQQQQQPQSDLEKTFHMFANPAPQASAHQPQMTAPQHQQTQAAAPPVDLQTIKTINDLLGKIQPQSQPPPQQHQQHQQVQAQHMQQPPQQSAFTPMPGGFDLAGILQSVQNGASQAYPAYNYPQQPQMQQPALPSQQQHFDDERKRSREGGGDGRSGNFNKKKKYAGNREPRKFVLPCRYWQEGKCNKGAACTYLHE</sequence>
<feature type="region of interest" description="Disordered" evidence="5">
    <location>
        <begin position="1001"/>
        <end position="1045"/>
    </location>
</feature>
<feature type="region of interest" description="Disordered" evidence="5">
    <location>
        <begin position="726"/>
        <end position="749"/>
    </location>
</feature>
<comment type="caution">
    <text evidence="7">The sequence shown here is derived from an EMBL/GenBank/DDBJ whole genome shotgun (WGS) entry which is preliminary data.</text>
</comment>
<feature type="domain" description="C3H1-type" evidence="6">
    <location>
        <begin position="1054"/>
        <end position="1074"/>
    </location>
</feature>
<feature type="compositionally biased region" description="Polar residues" evidence="5">
    <location>
        <begin position="535"/>
        <end position="552"/>
    </location>
</feature>
<feature type="compositionally biased region" description="Low complexity" evidence="5">
    <location>
        <begin position="872"/>
        <end position="885"/>
    </location>
</feature>
<gene>
    <name evidence="7" type="ORF">K490DRAFT_53068</name>
</gene>
<proteinExistence type="predicted"/>
<feature type="zinc finger region" description="C3H1-type" evidence="4">
    <location>
        <begin position="1054"/>
        <end position="1074"/>
    </location>
</feature>
<feature type="region of interest" description="Disordered" evidence="5">
    <location>
        <begin position="120"/>
        <end position="213"/>
    </location>
</feature>
<feature type="compositionally biased region" description="Low complexity" evidence="5">
    <location>
        <begin position="180"/>
        <end position="197"/>
    </location>
</feature>
<feature type="compositionally biased region" description="Basic and acidic residues" evidence="5">
    <location>
        <begin position="1"/>
        <end position="13"/>
    </location>
</feature>
<feature type="compositionally biased region" description="Low complexity" evidence="5">
    <location>
        <begin position="261"/>
        <end position="274"/>
    </location>
</feature>
<dbReference type="EMBL" id="ML978711">
    <property type="protein sequence ID" value="KAF2091898.1"/>
    <property type="molecule type" value="Genomic_DNA"/>
</dbReference>
<keyword evidence="8" id="KW-1185">Reference proteome</keyword>
<evidence type="ECO:0000313" key="7">
    <source>
        <dbReference type="EMBL" id="KAF2091898.1"/>
    </source>
</evidence>
<evidence type="ECO:0000256" key="4">
    <source>
        <dbReference type="PROSITE-ProRule" id="PRU00723"/>
    </source>
</evidence>
<evidence type="ECO:0000313" key="8">
    <source>
        <dbReference type="Proteomes" id="UP000799776"/>
    </source>
</evidence>
<feature type="region of interest" description="Disordered" evidence="5">
    <location>
        <begin position="768"/>
        <end position="976"/>
    </location>
</feature>
<feature type="compositionally biased region" description="Polar residues" evidence="5">
    <location>
        <begin position="146"/>
        <end position="162"/>
    </location>
</feature>
<evidence type="ECO:0000259" key="6">
    <source>
        <dbReference type="PROSITE" id="PS50103"/>
    </source>
</evidence>
<dbReference type="InterPro" id="IPR000571">
    <property type="entry name" value="Znf_CCCH"/>
</dbReference>
<feature type="compositionally biased region" description="Low complexity" evidence="5">
    <location>
        <begin position="949"/>
        <end position="967"/>
    </location>
</feature>
<feature type="compositionally biased region" description="Basic residues" evidence="5">
    <location>
        <begin position="669"/>
        <end position="681"/>
    </location>
</feature>
<dbReference type="InterPro" id="IPR036855">
    <property type="entry name" value="Znf_CCCH_sf"/>
</dbReference>
<dbReference type="OrthoDB" id="4347at2759"/>
<dbReference type="SUPFAM" id="SSF90229">
    <property type="entry name" value="CCCH zinc finger"/>
    <property type="match status" value="1"/>
</dbReference>
<evidence type="ECO:0000256" key="3">
    <source>
        <dbReference type="ARBA" id="ARBA00022833"/>
    </source>
</evidence>
<reference evidence="7" key="1">
    <citation type="journal article" date="2020" name="Stud. Mycol.">
        <title>101 Dothideomycetes genomes: a test case for predicting lifestyles and emergence of pathogens.</title>
        <authorList>
            <person name="Haridas S."/>
            <person name="Albert R."/>
            <person name="Binder M."/>
            <person name="Bloem J."/>
            <person name="Labutti K."/>
            <person name="Salamov A."/>
            <person name="Andreopoulos B."/>
            <person name="Baker S."/>
            <person name="Barry K."/>
            <person name="Bills G."/>
            <person name="Bluhm B."/>
            <person name="Cannon C."/>
            <person name="Castanera R."/>
            <person name="Culley D."/>
            <person name="Daum C."/>
            <person name="Ezra D."/>
            <person name="Gonzalez J."/>
            <person name="Henrissat B."/>
            <person name="Kuo A."/>
            <person name="Liang C."/>
            <person name="Lipzen A."/>
            <person name="Lutzoni F."/>
            <person name="Magnuson J."/>
            <person name="Mondo S."/>
            <person name="Nolan M."/>
            <person name="Ohm R."/>
            <person name="Pangilinan J."/>
            <person name="Park H.-J."/>
            <person name="Ramirez L."/>
            <person name="Alfaro M."/>
            <person name="Sun H."/>
            <person name="Tritt A."/>
            <person name="Yoshinaga Y."/>
            <person name="Zwiers L.-H."/>
            <person name="Turgeon B."/>
            <person name="Goodwin S."/>
            <person name="Spatafora J."/>
            <person name="Crous P."/>
            <person name="Grigoriev I."/>
        </authorList>
    </citation>
    <scope>NUCLEOTIDE SEQUENCE</scope>
    <source>
        <strain evidence="7">CBS 121410</strain>
    </source>
</reference>
<dbReference type="PROSITE" id="PS50103">
    <property type="entry name" value="ZF_C3H1"/>
    <property type="match status" value="1"/>
</dbReference>
<dbReference type="GO" id="GO:0008270">
    <property type="term" value="F:zinc ion binding"/>
    <property type="evidence" value="ECO:0007669"/>
    <property type="project" value="UniProtKB-KW"/>
</dbReference>
<evidence type="ECO:0000256" key="1">
    <source>
        <dbReference type="ARBA" id="ARBA00022723"/>
    </source>
</evidence>
<dbReference type="Proteomes" id="UP000799776">
    <property type="component" value="Unassembled WGS sequence"/>
</dbReference>
<feature type="compositionally biased region" description="Low complexity" evidence="5">
    <location>
        <begin position="617"/>
        <end position="633"/>
    </location>
</feature>
<feature type="compositionally biased region" description="Low complexity" evidence="5">
    <location>
        <begin position="1001"/>
        <end position="1015"/>
    </location>
</feature>
<feature type="compositionally biased region" description="Basic and acidic residues" evidence="5">
    <location>
        <begin position="779"/>
        <end position="795"/>
    </location>
</feature>
<feature type="compositionally biased region" description="Basic and acidic residues" evidence="5">
    <location>
        <begin position="1016"/>
        <end position="1029"/>
    </location>
</feature>
<organism evidence="7 8">
    <name type="scientific">Saccharata proteae CBS 121410</name>
    <dbReference type="NCBI Taxonomy" id="1314787"/>
    <lineage>
        <taxon>Eukaryota</taxon>
        <taxon>Fungi</taxon>
        <taxon>Dikarya</taxon>
        <taxon>Ascomycota</taxon>
        <taxon>Pezizomycotina</taxon>
        <taxon>Dothideomycetes</taxon>
        <taxon>Dothideomycetes incertae sedis</taxon>
        <taxon>Botryosphaeriales</taxon>
        <taxon>Saccharataceae</taxon>
        <taxon>Saccharata</taxon>
    </lineage>
</organism>
<evidence type="ECO:0000256" key="2">
    <source>
        <dbReference type="ARBA" id="ARBA00022771"/>
    </source>
</evidence>
<protein>
    <recommendedName>
        <fullName evidence="6">C3H1-type domain-containing protein</fullName>
    </recommendedName>
</protein>
<accession>A0A9P4I2M9</accession>
<feature type="compositionally biased region" description="Basic and acidic residues" evidence="5">
    <location>
        <begin position="503"/>
        <end position="522"/>
    </location>
</feature>
<feature type="compositionally biased region" description="Acidic residues" evidence="5">
    <location>
        <begin position="296"/>
        <end position="311"/>
    </location>
</feature>
<feature type="region of interest" description="Disordered" evidence="5">
    <location>
        <begin position="503"/>
        <end position="560"/>
    </location>
</feature>
<keyword evidence="3 4" id="KW-0862">Zinc</keyword>
<keyword evidence="1 4" id="KW-0479">Metal-binding</keyword>
<feature type="compositionally biased region" description="Low complexity" evidence="5">
    <location>
        <begin position="904"/>
        <end position="923"/>
    </location>
</feature>
<feature type="compositionally biased region" description="Low complexity" evidence="5">
    <location>
        <begin position="163"/>
        <end position="173"/>
    </location>
</feature>
<feature type="region of interest" description="Disordered" evidence="5">
    <location>
        <begin position="1"/>
        <end position="27"/>
    </location>
</feature>
<feature type="region of interest" description="Disordered" evidence="5">
    <location>
        <begin position="606"/>
        <end position="683"/>
    </location>
</feature>
<feature type="region of interest" description="Disordered" evidence="5">
    <location>
        <begin position="252"/>
        <end position="325"/>
    </location>
</feature>
<name>A0A9P4I2M9_9PEZI</name>
<keyword evidence="2 4" id="KW-0863">Zinc-finger</keyword>
<evidence type="ECO:0000256" key="5">
    <source>
        <dbReference type="SAM" id="MobiDB-lite"/>
    </source>
</evidence>
<dbReference type="Pfam" id="PF00642">
    <property type="entry name" value="zf-CCCH"/>
    <property type="match status" value="1"/>
</dbReference>